<feature type="region of interest" description="Disordered" evidence="1">
    <location>
        <begin position="300"/>
        <end position="328"/>
    </location>
</feature>
<sequence>MSEEDIFGRWLEYEDLLRDNEWDDLPARLQAHRPSPLEEEPRSKRLKMDRESNDLLTEKLGRSTGFGTKFLGEEGDAEPQSHESSAFSNLRNNNQAEKIDSLLPYKPKPLLKPGYLHPKDTNPTTITEPRPELIQPAIHGTTVFVSNSFRPGILDEFPSNPLEPSIKQLRAPSGWLSENRRRYMYDQELSKNSVLGRQLNTPAVQLHEQQFLQASKNTRHHTYTTLHQNEQQRKPHFSTFKIPPRDHLQTIQELDDIMHQNQALLHSLENPNTNLPSTSFNNQPDFFKNQSTNKINSDFSRLNTNKGHKNYQKNAAKKAMAYKKTKKK</sequence>
<accession>A0AAV0BYC3</accession>
<evidence type="ECO:0000313" key="2">
    <source>
        <dbReference type="EMBL" id="CAH7690586.1"/>
    </source>
</evidence>
<evidence type="ECO:0000313" key="3">
    <source>
        <dbReference type="Proteomes" id="UP001153365"/>
    </source>
</evidence>
<organism evidence="2 3">
    <name type="scientific">Phakopsora pachyrhizi</name>
    <name type="common">Asian soybean rust disease fungus</name>
    <dbReference type="NCBI Taxonomy" id="170000"/>
    <lineage>
        <taxon>Eukaryota</taxon>
        <taxon>Fungi</taxon>
        <taxon>Dikarya</taxon>
        <taxon>Basidiomycota</taxon>
        <taxon>Pucciniomycotina</taxon>
        <taxon>Pucciniomycetes</taxon>
        <taxon>Pucciniales</taxon>
        <taxon>Phakopsoraceae</taxon>
        <taxon>Phakopsora</taxon>
    </lineage>
</organism>
<evidence type="ECO:0000256" key="1">
    <source>
        <dbReference type="SAM" id="MobiDB-lite"/>
    </source>
</evidence>
<keyword evidence="3" id="KW-1185">Reference proteome</keyword>
<comment type="caution">
    <text evidence="2">The sequence shown here is derived from an EMBL/GenBank/DDBJ whole genome shotgun (WGS) entry which is preliminary data.</text>
</comment>
<dbReference type="AlphaFoldDB" id="A0AAV0BYC3"/>
<feature type="region of interest" description="Disordered" evidence="1">
    <location>
        <begin position="28"/>
        <end position="93"/>
    </location>
</feature>
<feature type="compositionally biased region" description="Basic and acidic residues" evidence="1">
    <location>
        <begin position="35"/>
        <end position="61"/>
    </location>
</feature>
<name>A0AAV0BYC3_PHAPC</name>
<feature type="compositionally biased region" description="Polar residues" evidence="1">
    <location>
        <begin position="82"/>
        <end position="93"/>
    </location>
</feature>
<proteinExistence type="predicted"/>
<dbReference type="EMBL" id="CALTRL010006341">
    <property type="protein sequence ID" value="CAH7690586.1"/>
    <property type="molecule type" value="Genomic_DNA"/>
</dbReference>
<gene>
    <name evidence="2" type="ORF">PPACK8108_LOCUS25978</name>
</gene>
<dbReference type="Proteomes" id="UP001153365">
    <property type="component" value="Unassembled WGS sequence"/>
</dbReference>
<reference evidence="2" key="1">
    <citation type="submission" date="2022-06" db="EMBL/GenBank/DDBJ databases">
        <authorList>
            <consortium name="SYNGENTA / RWTH Aachen University"/>
        </authorList>
    </citation>
    <scope>NUCLEOTIDE SEQUENCE</scope>
</reference>
<protein>
    <submittedName>
        <fullName evidence="2">Expressed protein</fullName>
    </submittedName>
</protein>